<organism evidence="8 9">
    <name type="scientific">Aspergillus keveii</name>
    <dbReference type="NCBI Taxonomy" id="714993"/>
    <lineage>
        <taxon>Eukaryota</taxon>
        <taxon>Fungi</taxon>
        <taxon>Dikarya</taxon>
        <taxon>Ascomycota</taxon>
        <taxon>Pezizomycotina</taxon>
        <taxon>Eurotiomycetes</taxon>
        <taxon>Eurotiomycetidae</taxon>
        <taxon>Eurotiales</taxon>
        <taxon>Aspergillaceae</taxon>
        <taxon>Aspergillus</taxon>
        <taxon>Aspergillus subgen. Nidulantes</taxon>
    </lineage>
</organism>
<dbReference type="PANTHER" id="PTHR46910:SF5">
    <property type="entry name" value="ZN(II)2CYS6 TRANSCRIPTION FACTOR (EUROFUNG)"/>
    <property type="match status" value="1"/>
</dbReference>
<dbReference type="InterPro" id="IPR036864">
    <property type="entry name" value="Zn2-C6_fun-type_DNA-bd_sf"/>
</dbReference>
<dbReference type="CDD" id="cd12148">
    <property type="entry name" value="fungal_TF_MHR"/>
    <property type="match status" value="1"/>
</dbReference>
<dbReference type="Gene3D" id="4.10.240.10">
    <property type="entry name" value="Zn(2)-C6 fungal-type DNA-binding domain"/>
    <property type="match status" value="1"/>
</dbReference>
<evidence type="ECO:0000313" key="8">
    <source>
        <dbReference type="EMBL" id="KAL2796015.1"/>
    </source>
</evidence>
<dbReference type="SUPFAM" id="SSF57701">
    <property type="entry name" value="Zn2/Cys6 DNA-binding domain"/>
    <property type="match status" value="1"/>
</dbReference>
<dbReference type="PROSITE" id="PS50048">
    <property type="entry name" value="ZN2_CY6_FUNGAL_2"/>
    <property type="match status" value="1"/>
</dbReference>
<keyword evidence="3" id="KW-0238">DNA-binding</keyword>
<dbReference type="InterPro" id="IPR001138">
    <property type="entry name" value="Zn2Cys6_DnaBD"/>
</dbReference>
<evidence type="ECO:0000256" key="6">
    <source>
        <dbReference type="SAM" id="MobiDB-lite"/>
    </source>
</evidence>
<dbReference type="Proteomes" id="UP001610563">
    <property type="component" value="Unassembled WGS sequence"/>
</dbReference>
<keyword evidence="4" id="KW-0804">Transcription</keyword>
<dbReference type="EMBL" id="JBFTWV010000029">
    <property type="protein sequence ID" value="KAL2796015.1"/>
    <property type="molecule type" value="Genomic_DNA"/>
</dbReference>
<evidence type="ECO:0000256" key="3">
    <source>
        <dbReference type="ARBA" id="ARBA00023125"/>
    </source>
</evidence>
<evidence type="ECO:0000259" key="7">
    <source>
        <dbReference type="PROSITE" id="PS50048"/>
    </source>
</evidence>
<evidence type="ECO:0000313" key="9">
    <source>
        <dbReference type="Proteomes" id="UP001610563"/>
    </source>
</evidence>
<comment type="caution">
    <text evidence="8">The sequence shown here is derived from an EMBL/GenBank/DDBJ whole genome shotgun (WGS) entry which is preliminary data.</text>
</comment>
<keyword evidence="2" id="KW-0805">Transcription regulation</keyword>
<gene>
    <name evidence="8" type="ORF">BJX66DRAFT_336287</name>
</gene>
<dbReference type="SMART" id="SM00906">
    <property type="entry name" value="Fungal_trans"/>
    <property type="match status" value="1"/>
</dbReference>
<accession>A0ABR4GAG0</accession>
<dbReference type="InterPro" id="IPR007219">
    <property type="entry name" value="XnlR_reg_dom"/>
</dbReference>
<evidence type="ECO:0000256" key="1">
    <source>
        <dbReference type="ARBA" id="ARBA00022723"/>
    </source>
</evidence>
<evidence type="ECO:0000256" key="5">
    <source>
        <dbReference type="ARBA" id="ARBA00023242"/>
    </source>
</evidence>
<reference evidence="8 9" key="1">
    <citation type="submission" date="2024-07" db="EMBL/GenBank/DDBJ databases">
        <title>Section-level genome sequencing and comparative genomics of Aspergillus sections Usti and Cavernicolus.</title>
        <authorList>
            <consortium name="Lawrence Berkeley National Laboratory"/>
            <person name="Nybo J.L."/>
            <person name="Vesth T.C."/>
            <person name="Theobald S."/>
            <person name="Frisvad J.C."/>
            <person name="Larsen T.O."/>
            <person name="Kjaerboelling I."/>
            <person name="Rothschild-Mancinelli K."/>
            <person name="Lyhne E.K."/>
            <person name="Kogle M.E."/>
            <person name="Barry K."/>
            <person name="Clum A."/>
            <person name="Na H."/>
            <person name="Ledsgaard L."/>
            <person name="Lin J."/>
            <person name="Lipzen A."/>
            <person name="Kuo A."/>
            <person name="Riley R."/>
            <person name="Mondo S."/>
            <person name="Labutti K."/>
            <person name="Haridas S."/>
            <person name="Pangalinan J."/>
            <person name="Salamov A.A."/>
            <person name="Simmons B.A."/>
            <person name="Magnuson J.K."/>
            <person name="Chen J."/>
            <person name="Drula E."/>
            <person name="Henrissat B."/>
            <person name="Wiebenga A."/>
            <person name="Lubbers R.J."/>
            <person name="Gomes A.C."/>
            <person name="Makela M.R."/>
            <person name="Stajich J."/>
            <person name="Grigoriev I.V."/>
            <person name="Mortensen U.H."/>
            <person name="De Vries R.P."/>
            <person name="Baker S.E."/>
            <person name="Andersen M.R."/>
        </authorList>
    </citation>
    <scope>NUCLEOTIDE SEQUENCE [LARGE SCALE GENOMIC DNA]</scope>
    <source>
        <strain evidence="8 9">CBS 209.92</strain>
    </source>
</reference>
<feature type="compositionally biased region" description="Low complexity" evidence="6">
    <location>
        <begin position="98"/>
        <end position="109"/>
    </location>
</feature>
<sequence>MSQPSSSPVFKRACQHCRHRKIRCDRTFPCSGCRVAGVPCIASKGVEKPKQARVLISSQYERKIDLIERKLDRLGDLVERLTSQLSSSRPETPLPKGSSVPTPTSSEVSNIQPDLQALPQKPRAYPTREKGLSKGQSSLSAHSSFAVDFLHNAVGSEEGKGAENEFRALLDTISPIVDAFTSQPIQTMPLFPFARPEPSTGVPGSVLPPIETAVALLRLPEGEENFDLQWTSQFLTYFLPSRNLSDLCLKIYFSQTYSNAEFIILNIALYFLGGCIQLDCQSRDQCMDKDYRTLMSTCQSNLETALSQLSLYTEPSYEMTLALTLGAMYAIDSPRNLLASVLVRAASHAARTLEYHTRSVGTDALGELNSIGLLFWIIYFLEKMLSLRNGRSSSIVDAEITFPLPRPGPSNDPNMMGCARNSIKIAGLAGRIYAELYCAESLSLPAAIRTQRATSLSQELDEASCEARAVNELWAKSTSCSDAQTAIKSMLMSDEVLRLSMSTLIHRAMPVSGHASSTFTDECILSARAALRSHQAFIQEFGLADSVVLTTHIVWSILFVPFVPFIVLFCHSIETGDVDDLSSMQAFVASIESACPHSPAIAKHHRLFQVFCTVATRYCELKARPVSLQPEQMELRMQLDAQLSTFGFIPQPHPSLPIGLGDVNAGVPHGELNPGESSSGLQENDLVGDGFNLGDWFSFSQNMVALLDNHNM</sequence>
<name>A0ABR4GAG0_9EURO</name>
<evidence type="ECO:0000256" key="2">
    <source>
        <dbReference type="ARBA" id="ARBA00023015"/>
    </source>
</evidence>
<feature type="domain" description="Zn(2)-C6 fungal-type" evidence="7">
    <location>
        <begin position="13"/>
        <end position="42"/>
    </location>
</feature>
<dbReference type="CDD" id="cd00067">
    <property type="entry name" value="GAL4"/>
    <property type="match status" value="1"/>
</dbReference>
<dbReference type="Pfam" id="PF00172">
    <property type="entry name" value="Zn_clus"/>
    <property type="match status" value="1"/>
</dbReference>
<dbReference type="PROSITE" id="PS00463">
    <property type="entry name" value="ZN2_CY6_FUNGAL_1"/>
    <property type="match status" value="1"/>
</dbReference>
<dbReference type="InterPro" id="IPR050987">
    <property type="entry name" value="AtrR-like"/>
</dbReference>
<proteinExistence type="predicted"/>
<keyword evidence="5" id="KW-0539">Nucleus</keyword>
<dbReference type="SMART" id="SM00066">
    <property type="entry name" value="GAL4"/>
    <property type="match status" value="1"/>
</dbReference>
<dbReference type="PANTHER" id="PTHR46910">
    <property type="entry name" value="TRANSCRIPTION FACTOR PDR1"/>
    <property type="match status" value="1"/>
</dbReference>
<keyword evidence="9" id="KW-1185">Reference proteome</keyword>
<protein>
    <recommendedName>
        <fullName evidence="7">Zn(2)-C6 fungal-type domain-containing protein</fullName>
    </recommendedName>
</protein>
<keyword evidence="1" id="KW-0479">Metal-binding</keyword>
<evidence type="ECO:0000256" key="4">
    <source>
        <dbReference type="ARBA" id="ARBA00023163"/>
    </source>
</evidence>
<feature type="region of interest" description="Disordered" evidence="6">
    <location>
        <begin position="83"/>
        <end position="137"/>
    </location>
</feature>